<protein>
    <submittedName>
        <fullName evidence="2">RNA-directed DNA polymerase</fullName>
    </submittedName>
</protein>
<keyword evidence="2" id="KW-0548">Nucleotidyltransferase</keyword>
<dbReference type="GO" id="GO:0008270">
    <property type="term" value="F:zinc ion binding"/>
    <property type="evidence" value="ECO:0007669"/>
    <property type="project" value="InterPro"/>
</dbReference>
<keyword evidence="3" id="KW-1185">Reference proteome</keyword>
<dbReference type="InterPro" id="IPR030931">
    <property type="entry name" value="Group_II_RT_mat"/>
</dbReference>
<dbReference type="GO" id="GO:0003964">
    <property type="term" value="F:RNA-directed DNA polymerase activity"/>
    <property type="evidence" value="ECO:0007669"/>
    <property type="project" value="UniProtKB-KW"/>
</dbReference>
<proteinExistence type="predicted"/>
<dbReference type="GO" id="GO:0004519">
    <property type="term" value="F:endonuclease activity"/>
    <property type="evidence" value="ECO:0007669"/>
    <property type="project" value="InterPro"/>
</dbReference>
<dbReference type="Proteomes" id="UP000320055">
    <property type="component" value="Unassembled WGS sequence"/>
</dbReference>
<dbReference type="CDD" id="cd00085">
    <property type="entry name" value="HNHc"/>
    <property type="match status" value="1"/>
</dbReference>
<dbReference type="AlphaFoldDB" id="A0A563VV52"/>
<organism evidence="2 3">
    <name type="scientific">Hyella patelloides LEGE 07179</name>
    <dbReference type="NCBI Taxonomy" id="945734"/>
    <lineage>
        <taxon>Bacteria</taxon>
        <taxon>Bacillati</taxon>
        <taxon>Cyanobacteriota</taxon>
        <taxon>Cyanophyceae</taxon>
        <taxon>Pleurocapsales</taxon>
        <taxon>Hyellaceae</taxon>
        <taxon>Hyella</taxon>
    </lineage>
</organism>
<dbReference type="PANTHER" id="PTHR34047:SF10">
    <property type="entry name" value="GROUP II INTRON-ASSOCIATED OPEN READING FRAME"/>
    <property type="match status" value="1"/>
</dbReference>
<accession>A0A563VV52</accession>
<dbReference type="Pfam" id="PF01844">
    <property type="entry name" value="HNH"/>
    <property type="match status" value="1"/>
</dbReference>
<dbReference type="InterPro" id="IPR003615">
    <property type="entry name" value="HNH_nuc"/>
</dbReference>
<dbReference type="SUPFAM" id="SSF56672">
    <property type="entry name" value="DNA/RNA polymerases"/>
    <property type="match status" value="1"/>
</dbReference>
<dbReference type="InterPro" id="IPR000477">
    <property type="entry name" value="RT_dom"/>
</dbReference>
<dbReference type="EMBL" id="CAACVJ010000254">
    <property type="protein sequence ID" value="VEP15338.1"/>
    <property type="molecule type" value="Genomic_DNA"/>
</dbReference>
<name>A0A563VV52_9CYAN</name>
<keyword evidence="2" id="KW-0808">Transferase</keyword>
<dbReference type="PANTHER" id="PTHR34047">
    <property type="entry name" value="NUCLEAR INTRON MATURASE 1, MITOCHONDRIAL-RELATED"/>
    <property type="match status" value="1"/>
</dbReference>
<dbReference type="InterPro" id="IPR002711">
    <property type="entry name" value="HNH"/>
</dbReference>
<dbReference type="InterPro" id="IPR051083">
    <property type="entry name" value="GrpII_Intron_Splice-Mob/Def"/>
</dbReference>
<sequence>MSKTDLRVNTVEWNTINWRKIQKTVYKMQKRIYRAYISGDVRKGRRLQKTLINSYYNRLLSVRKVTQDNQGKKTAGVDQVKSLTPKQRLELAKNLKLGDKSQPIRRVWIPKPGKDEKRPLGIPVMRDRAVQAVTKAALEPEWEAKFEGNSFGFRPGRSAHDAIEAIFNQIRFKSKFVLDADISKCFDQINHQRLLAKINTFPKIRKQIRAWLKADICDWFKHERTPNHKGTPQGGVISPLLSNIALHGMENRIKQVKGASLIRYADDFVIFHENLDVLKQCQKIICEWLAQFDLELKPSKTRIVHTFNKLDDNQPGFDFLGFNIRQYKVGKYQSGKNTKGELLGFKTIIKPSKESVKRHYQKLSETVKRLNAAPQSKLIKELNPIIRGWCNYFKSVCSKEIFSELYRLTHIRIRRWADRRHPNKNKYWVTKKYWTTIGNDNWVFGCKYQDNTFELIKHSKIAIARHTKVKGEFSPYDGNTMYWAKRMKKHPELKDSIAKMLHKQDGKCNWCKLPFQEGDVLEDDHITARKAGGNNSLKNRQLLHKHCHDEKTRDDLKAIKAYKQEKEWQLLTKWFDNQKWEWVDDIPTLITGHGTHKEPEKRGAQ</sequence>
<dbReference type="CDD" id="cd01651">
    <property type="entry name" value="RT_G2_intron"/>
    <property type="match status" value="1"/>
</dbReference>
<evidence type="ECO:0000259" key="1">
    <source>
        <dbReference type="PROSITE" id="PS50878"/>
    </source>
</evidence>
<dbReference type="InterPro" id="IPR013597">
    <property type="entry name" value="Mat_intron_G2"/>
</dbReference>
<dbReference type="PROSITE" id="PS50878">
    <property type="entry name" value="RT_POL"/>
    <property type="match status" value="1"/>
</dbReference>
<dbReference type="SMART" id="SM00507">
    <property type="entry name" value="HNHc"/>
    <property type="match status" value="1"/>
</dbReference>
<dbReference type="Pfam" id="PF13655">
    <property type="entry name" value="RVT_N"/>
    <property type="match status" value="1"/>
</dbReference>
<dbReference type="OrthoDB" id="416955at2"/>
<dbReference type="NCBIfam" id="TIGR04416">
    <property type="entry name" value="group_II_RT_mat"/>
    <property type="match status" value="1"/>
</dbReference>
<gene>
    <name evidence="2" type="ORF">H1P_3270007</name>
</gene>
<dbReference type="Gene3D" id="1.10.30.50">
    <property type="match status" value="1"/>
</dbReference>
<dbReference type="InterPro" id="IPR025960">
    <property type="entry name" value="RVT_N"/>
</dbReference>
<dbReference type="Pfam" id="PF00078">
    <property type="entry name" value="RVT_1"/>
    <property type="match status" value="1"/>
</dbReference>
<dbReference type="Pfam" id="PF08388">
    <property type="entry name" value="GIIM"/>
    <property type="match status" value="1"/>
</dbReference>
<keyword evidence="2" id="KW-0695">RNA-directed DNA polymerase</keyword>
<dbReference type="InterPro" id="IPR043502">
    <property type="entry name" value="DNA/RNA_pol_sf"/>
</dbReference>
<evidence type="ECO:0000313" key="3">
    <source>
        <dbReference type="Proteomes" id="UP000320055"/>
    </source>
</evidence>
<dbReference type="RefSeq" id="WP_144874109.1">
    <property type="nucleotide sequence ID" value="NZ_LR214064.1"/>
</dbReference>
<feature type="domain" description="Reverse transcriptase" evidence="1">
    <location>
        <begin position="90"/>
        <end position="324"/>
    </location>
</feature>
<evidence type="ECO:0000313" key="2">
    <source>
        <dbReference type="EMBL" id="VEP15338.1"/>
    </source>
</evidence>
<reference evidence="2 3" key="1">
    <citation type="submission" date="2019-01" db="EMBL/GenBank/DDBJ databases">
        <authorList>
            <person name="Brito A."/>
        </authorList>
    </citation>
    <scope>NUCLEOTIDE SEQUENCE [LARGE SCALE GENOMIC DNA]</scope>
    <source>
        <strain evidence="2">1</strain>
    </source>
</reference>
<dbReference type="GO" id="GO:0003676">
    <property type="term" value="F:nucleic acid binding"/>
    <property type="evidence" value="ECO:0007669"/>
    <property type="project" value="InterPro"/>
</dbReference>